<dbReference type="Pfam" id="PF00158">
    <property type="entry name" value="Sigma54_activat"/>
    <property type="match status" value="1"/>
</dbReference>
<evidence type="ECO:0000313" key="5">
    <source>
        <dbReference type="EMBL" id="MBC6011104.1"/>
    </source>
</evidence>
<dbReference type="InterPro" id="IPR003593">
    <property type="entry name" value="AAA+_ATPase"/>
</dbReference>
<dbReference type="SUPFAM" id="SSF46785">
    <property type="entry name" value="Winged helix' DNA-binding domain"/>
    <property type="match status" value="1"/>
</dbReference>
<dbReference type="SUPFAM" id="SSF52540">
    <property type="entry name" value="P-loop containing nucleoside triphosphate hydrolases"/>
    <property type="match status" value="1"/>
</dbReference>
<evidence type="ECO:0000256" key="3">
    <source>
        <dbReference type="ARBA" id="ARBA00023125"/>
    </source>
</evidence>
<dbReference type="EMBL" id="JACRWG010000125">
    <property type="protein sequence ID" value="MBC6011104.1"/>
    <property type="molecule type" value="Genomic_DNA"/>
</dbReference>
<gene>
    <name evidence="5" type="ORF">H8909_12995</name>
</gene>
<keyword evidence="3" id="KW-0238">DNA-binding</keyword>
<organism evidence="5 6">
    <name type="scientific">Catenibacterium faecis</name>
    <dbReference type="NCBI Taxonomy" id="2764323"/>
    <lineage>
        <taxon>Bacteria</taxon>
        <taxon>Bacillati</taxon>
        <taxon>Bacillota</taxon>
        <taxon>Erysipelotrichia</taxon>
        <taxon>Erysipelotrichales</taxon>
        <taxon>Coprobacillaceae</taxon>
        <taxon>Catenibacterium</taxon>
    </lineage>
</organism>
<dbReference type="InterPro" id="IPR002078">
    <property type="entry name" value="Sigma_54_int"/>
</dbReference>
<dbReference type="PROSITE" id="PS00675">
    <property type="entry name" value="SIGMA54_INTERACT_1"/>
    <property type="match status" value="1"/>
</dbReference>
<accession>A0ABR7KEE3</accession>
<dbReference type="CDD" id="cd00009">
    <property type="entry name" value="AAA"/>
    <property type="match status" value="1"/>
</dbReference>
<reference evidence="5 6" key="1">
    <citation type="submission" date="2020-08" db="EMBL/GenBank/DDBJ databases">
        <authorList>
            <person name="Liu C."/>
            <person name="Sun Q."/>
        </authorList>
    </citation>
    <scope>NUCLEOTIDE SEQUENCE [LARGE SCALE GENOMIC DNA]</scope>
    <source>
        <strain evidence="5 6">NSJ-22</strain>
    </source>
</reference>
<dbReference type="RefSeq" id="WP_187013127.1">
    <property type="nucleotide sequence ID" value="NZ_JACRWG010000125.1"/>
</dbReference>
<dbReference type="InterPro" id="IPR027417">
    <property type="entry name" value="P-loop_NTPase"/>
</dbReference>
<dbReference type="PANTHER" id="PTHR32071:SF38">
    <property type="entry name" value="PSP OPERON TRANSCRIPTIONAL ACTIVATOR"/>
    <property type="match status" value="1"/>
</dbReference>
<evidence type="ECO:0000256" key="1">
    <source>
        <dbReference type="ARBA" id="ARBA00022741"/>
    </source>
</evidence>
<dbReference type="PANTHER" id="PTHR32071">
    <property type="entry name" value="TRANSCRIPTIONAL REGULATORY PROTEIN"/>
    <property type="match status" value="1"/>
</dbReference>
<feature type="domain" description="Sigma-54 factor interaction" evidence="4">
    <location>
        <begin position="83"/>
        <end position="297"/>
    </location>
</feature>
<dbReference type="Gene3D" id="3.40.50.300">
    <property type="entry name" value="P-loop containing nucleotide triphosphate hydrolases"/>
    <property type="match status" value="1"/>
</dbReference>
<dbReference type="InterPro" id="IPR025662">
    <property type="entry name" value="Sigma_54_int_dom_ATP-bd_1"/>
</dbReference>
<keyword evidence="6" id="KW-1185">Reference proteome</keyword>
<name>A0ABR7KEE3_9FIRM</name>
<evidence type="ECO:0000256" key="2">
    <source>
        <dbReference type="ARBA" id="ARBA00022840"/>
    </source>
</evidence>
<dbReference type="InterPro" id="IPR036390">
    <property type="entry name" value="WH_DNA-bd_sf"/>
</dbReference>
<keyword evidence="1" id="KW-0547">Nucleotide-binding</keyword>
<protein>
    <submittedName>
        <fullName evidence="5">Sigma 54-interacting transcriptional regulator</fullName>
    </submittedName>
</protein>
<evidence type="ECO:0000313" key="6">
    <source>
        <dbReference type="Proteomes" id="UP000603474"/>
    </source>
</evidence>
<keyword evidence="2" id="KW-0067">ATP-binding</keyword>
<sequence length="462" mass="53428">MKKKYEVLFYIDKLSTKKDQNDPSKMVFSTKELASHLNIQRSNLSAILNELVRENKLEKIAGRPVLYKIHNKLDEDDSIFNQLIGFNGSLAKSIQDIKSTLLYPGKKPVILLSGESGTGKSLLAKKIYEFSKEKGLINENGQLVKLNCKYFMNDETMIKNLFIDYGKAALEKAKNGMIYFDNVHLIPEKYKSIIYDLIEMSSLKENNFMVVLSSDCFNENDLKSNALDNISIKIDLPSLDKRGLVERMELVQGCFKKEARKIDKSIVIEPETLECLLLYHCKNNIKQLVNDISSACSHAFLKNLDNNSNVYVYLDDFPIYVKKGFIFYKEKSTEINRLISHDFLYYYSKDSIEKIKIKESTSAVYEHLEKQDTSLVDKSLLLKNKYNQLISSYRQYIDKEKINELNISKYIPQEIIDIVKEFLDSSSQKLKRVFPQEVFIVLSLHLTKIINNKQIDSVKNLV</sequence>
<evidence type="ECO:0000259" key="4">
    <source>
        <dbReference type="PROSITE" id="PS50045"/>
    </source>
</evidence>
<dbReference type="Proteomes" id="UP000603474">
    <property type="component" value="Unassembled WGS sequence"/>
</dbReference>
<dbReference type="SMART" id="SM00382">
    <property type="entry name" value="AAA"/>
    <property type="match status" value="1"/>
</dbReference>
<dbReference type="PROSITE" id="PS50045">
    <property type="entry name" value="SIGMA54_INTERACT_4"/>
    <property type="match status" value="1"/>
</dbReference>
<proteinExistence type="predicted"/>
<comment type="caution">
    <text evidence="5">The sequence shown here is derived from an EMBL/GenBank/DDBJ whole genome shotgun (WGS) entry which is preliminary data.</text>
</comment>